<keyword evidence="5" id="KW-0067">ATP-binding</keyword>
<dbReference type="PANTHER" id="PTHR27002">
    <property type="entry name" value="RECEPTOR-LIKE SERINE/THREONINE-PROTEIN KINASE SD1-8"/>
    <property type="match status" value="1"/>
</dbReference>
<dbReference type="STRING" id="4081.A0A3Q7IGW8"/>
<dbReference type="GO" id="GO:0005524">
    <property type="term" value="F:ATP binding"/>
    <property type="evidence" value="ECO:0007669"/>
    <property type="project" value="UniProtKB-KW"/>
</dbReference>
<reference evidence="6" key="2">
    <citation type="submission" date="2019-01" db="UniProtKB">
        <authorList>
            <consortium name="EnsemblPlants"/>
        </authorList>
    </citation>
    <scope>IDENTIFICATION</scope>
    <source>
        <strain evidence="6">cv. Heinz 1706</strain>
    </source>
</reference>
<dbReference type="GO" id="GO:0004674">
    <property type="term" value="F:protein serine/threonine kinase activity"/>
    <property type="evidence" value="ECO:0007669"/>
    <property type="project" value="UniProtKB-KW"/>
</dbReference>
<evidence type="ECO:0000256" key="4">
    <source>
        <dbReference type="ARBA" id="ARBA00022777"/>
    </source>
</evidence>
<dbReference type="Proteomes" id="UP000004994">
    <property type="component" value="Chromosome 10"/>
</dbReference>
<proteinExistence type="predicted"/>
<evidence type="ECO:0000313" key="6">
    <source>
        <dbReference type="EnsemblPlants" id="Solyc10g052825.1.1"/>
    </source>
</evidence>
<keyword evidence="2" id="KW-0808">Transferase</keyword>
<evidence type="ECO:0000256" key="5">
    <source>
        <dbReference type="ARBA" id="ARBA00022840"/>
    </source>
</evidence>
<organism evidence="6">
    <name type="scientific">Solanum lycopersicum</name>
    <name type="common">Tomato</name>
    <name type="synonym">Lycopersicon esculentum</name>
    <dbReference type="NCBI Taxonomy" id="4081"/>
    <lineage>
        <taxon>Eukaryota</taxon>
        <taxon>Viridiplantae</taxon>
        <taxon>Streptophyta</taxon>
        <taxon>Embryophyta</taxon>
        <taxon>Tracheophyta</taxon>
        <taxon>Spermatophyta</taxon>
        <taxon>Magnoliopsida</taxon>
        <taxon>eudicotyledons</taxon>
        <taxon>Gunneridae</taxon>
        <taxon>Pentapetalae</taxon>
        <taxon>asterids</taxon>
        <taxon>lamiids</taxon>
        <taxon>Solanales</taxon>
        <taxon>Solanaceae</taxon>
        <taxon>Solanoideae</taxon>
        <taxon>Solaneae</taxon>
        <taxon>Solanum</taxon>
        <taxon>Solanum subgen. Lycopersicon</taxon>
    </lineage>
</organism>
<dbReference type="SUPFAM" id="SSF56112">
    <property type="entry name" value="Protein kinase-like (PK-like)"/>
    <property type="match status" value="1"/>
</dbReference>
<dbReference type="AlphaFoldDB" id="A0A3Q7IGW8"/>
<keyword evidence="4" id="KW-0418">Kinase</keyword>
<keyword evidence="1" id="KW-0723">Serine/threonine-protein kinase</keyword>
<evidence type="ECO:0000256" key="3">
    <source>
        <dbReference type="ARBA" id="ARBA00022741"/>
    </source>
</evidence>
<name>A0A3Q7IGW8_SOLLC</name>
<dbReference type="InParanoid" id="A0A3Q7IGW8"/>
<keyword evidence="3" id="KW-0547">Nucleotide-binding</keyword>
<dbReference type="Gramene" id="Solyc10g052825.1.1">
    <property type="protein sequence ID" value="Solyc10g052825.1.1"/>
    <property type="gene ID" value="Solyc10g052825.1"/>
</dbReference>
<keyword evidence="7" id="KW-1185">Reference proteome</keyword>
<dbReference type="InterPro" id="IPR011009">
    <property type="entry name" value="Kinase-like_dom_sf"/>
</dbReference>
<protein>
    <submittedName>
        <fullName evidence="6">Uncharacterized protein</fullName>
    </submittedName>
</protein>
<reference evidence="6" key="1">
    <citation type="journal article" date="2012" name="Nature">
        <title>The tomato genome sequence provides insights into fleshy fruit evolution.</title>
        <authorList>
            <consortium name="Tomato Genome Consortium"/>
        </authorList>
    </citation>
    <scope>NUCLEOTIDE SEQUENCE [LARGE SCALE GENOMIC DNA]</scope>
    <source>
        <strain evidence="6">cv. Heinz 1706</strain>
    </source>
</reference>
<evidence type="ECO:0000256" key="2">
    <source>
        <dbReference type="ARBA" id="ARBA00022679"/>
    </source>
</evidence>
<accession>A0A3Q7IGW8</accession>
<evidence type="ECO:0000256" key="1">
    <source>
        <dbReference type="ARBA" id="ARBA00022527"/>
    </source>
</evidence>
<dbReference type="Gene3D" id="3.30.200.20">
    <property type="entry name" value="Phosphorylase Kinase, domain 1"/>
    <property type="match status" value="1"/>
</dbReference>
<dbReference type="EnsemblPlants" id="Solyc10g052825.1.1">
    <property type="protein sequence ID" value="Solyc10g052825.1.1"/>
    <property type="gene ID" value="Solyc10g052825.1"/>
</dbReference>
<sequence length="165" mass="18897">MARPNILHVYTKRNNYEVFHMQYPNNLVRFRCCSFAINLTSLSNTGVLENGVEITGKKLDMTSRHGHSEFDSEVKLIPNLQHRNLTKMSGYCINGAEKFLVDEFMADNSLGKDPMRISILQALALYELSNYRNSLLVGTFSLLYHKMSPSHLYICDSEKDNVDNL</sequence>
<evidence type="ECO:0000313" key="7">
    <source>
        <dbReference type="Proteomes" id="UP000004994"/>
    </source>
</evidence>
<dbReference type="PANTHER" id="PTHR27002:SF1097">
    <property type="entry name" value="RECEPTOR-LIKE SERINE_THREONINE-PROTEIN KINASE"/>
    <property type="match status" value="1"/>
</dbReference>